<dbReference type="EMBL" id="JASCZI010121278">
    <property type="protein sequence ID" value="MED6160975.1"/>
    <property type="molecule type" value="Genomic_DNA"/>
</dbReference>
<name>A0ABU6UK75_9FABA</name>
<comment type="caution">
    <text evidence="1">The sequence shown here is derived from an EMBL/GenBank/DDBJ whole genome shotgun (WGS) entry which is preliminary data.</text>
</comment>
<evidence type="ECO:0000313" key="1">
    <source>
        <dbReference type="EMBL" id="MED6160975.1"/>
    </source>
</evidence>
<gene>
    <name evidence="1" type="ORF">PIB30_056332</name>
</gene>
<accession>A0ABU6UK75</accession>
<dbReference type="Proteomes" id="UP001341840">
    <property type="component" value="Unassembled WGS sequence"/>
</dbReference>
<keyword evidence="2" id="KW-1185">Reference proteome</keyword>
<sequence>MYLNNFNGTDSFKKLGELGAVNGERKVANEELEVKGEGAVASASIVAFFQDLRHSLSLLINEHISEHLPTSSLSITRCYRNSSSDLVFFIFVSRGEQFRSIYQHLLFPSPDAIAIAAPTAIYFHHWRARSSSSPVICLCILNQHSIYVYSTMMVCSVHFKFHED</sequence>
<reference evidence="1 2" key="1">
    <citation type="journal article" date="2023" name="Plants (Basel)">
        <title>Bridging the Gap: Combining Genomics and Transcriptomics Approaches to Understand Stylosanthes scabra, an Orphan Legume from the Brazilian Caatinga.</title>
        <authorList>
            <person name="Ferreira-Neto J.R.C."/>
            <person name="da Silva M.D."/>
            <person name="Binneck E."/>
            <person name="de Melo N.F."/>
            <person name="da Silva R.H."/>
            <person name="de Melo A.L.T.M."/>
            <person name="Pandolfi V."/>
            <person name="Bustamante F.O."/>
            <person name="Brasileiro-Vidal A.C."/>
            <person name="Benko-Iseppon A.M."/>
        </authorList>
    </citation>
    <scope>NUCLEOTIDE SEQUENCE [LARGE SCALE GENOMIC DNA]</scope>
    <source>
        <tissue evidence="1">Leaves</tissue>
    </source>
</reference>
<protein>
    <submittedName>
        <fullName evidence="1">Uncharacterized protein</fullName>
    </submittedName>
</protein>
<organism evidence="1 2">
    <name type="scientific">Stylosanthes scabra</name>
    <dbReference type="NCBI Taxonomy" id="79078"/>
    <lineage>
        <taxon>Eukaryota</taxon>
        <taxon>Viridiplantae</taxon>
        <taxon>Streptophyta</taxon>
        <taxon>Embryophyta</taxon>
        <taxon>Tracheophyta</taxon>
        <taxon>Spermatophyta</taxon>
        <taxon>Magnoliopsida</taxon>
        <taxon>eudicotyledons</taxon>
        <taxon>Gunneridae</taxon>
        <taxon>Pentapetalae</taxon>
        <taxon>rosids</taxon>
        <taxon>fabids</taxon>
        <taxon>Fabales</taxon>
        <taxon>Fabaceae</taxon>
        <taxon>Papilionoideae</taxon>
        <taxon>50 kb inversion clade</taxon>
        <taxon>dalbergioids sensu lato</taxon>
        <taxon>Dalbergieae</taxon>
        <taxon>Pterocarpus clade</taxon>
        <taxon>Stylosanthes</taxon>
    </lineage>
</organism>
<evidence type="ECO:0000313" key="2">
    <source>
        <dbReference type="Proteomes" id="UP001341840"/>
    </source>
</evidence>
<proteinExistence type="predicted"/>